<dbReference type="Gene3D" id="3.90.1170.50">
    <property type="entry name" value="Aldehyde oxidase/xanthine dehydrogenase, a/b hammerhead"/>
    <property type="match status" value="1"/>
</dbReference>
<dbReference type="EMBL" id="CP036426">
    <property type="protein sequence ID" value="QDV34645.1"/>
    <property type="molecule type" value="Genomic_DNA"/>
</dbReference>
<dbReference type="InterPro" id="IPR037165">
    <property type="entry name" value="AldOxase/xan_DH_Mopterin-bd_sf"/>
</dbReference>
<dbReference type="Proteomes" id="UP000317835">
    <property type="component" value="Chromosome"/>
</dbReference>
<dbReference type="InterPro" id="IPR046867">
    <property type="entry name" value="AldOxase/xan_DH_MoCoBD2"/>
</dbReference>
<dbReference type="SUPFAM" id="SSF56003">
    <property type="entry name" value="Molybdenum cofactor-binding domain"/>
    <property type="match status" value="1"/>
</dbReference>
<dbReference type="InterPro" id="IPR016208">
    <property type="entry name" value="Ald_Oxase/xanthine_DH-like"/>
</dbReference>
<dbReference type="AlphaFoldDB" id="A0A518H1B1"/>
<keyword evidence="3" id="KW-1185">Reference proteome</keyword>
<dbReference type="InterPro" id="IPR000674">
    <property type="entry name" value="Ald_Oxase/Xan_DH_a/b"/>
</dbReference>
<gene>
    <name evidence="2" type="primary">xdhA_1</name>
    <name evidence="2" type="ORF">ElP_25370</name>
</gene>
<reference evidence="2 3" key="1">
    <citation type="submission" date="2019-02" db="EMBL/GenBank/DDBJ databases">
        <title>Deep-cultivation of Planctomycetes and their phenomic and genomic characterization uncovers novel biology.</title>
        <authorList>
            <person name="Wiegand S."/>
            <person name="Jogler M."/>
            <person name="Boedeker C."/>
            <person name="Pinto D."/>
            <person name="Vollmers J."/>
            <person name="Rivas-Marin E."/>
            <person name="Kohn T."/>
            <person name="Peeters S.H."/>
            <person name="Heuer A."/>
            <person name="Rast P."/>
            <person name="Oberbeckmann S."/>
            <person name="Bunk B."/>
            <person name="Jeske O."/>
            <person name="Meyerdierks A."/>
            <person name="Storesund J.E."/>
            <person name="Kallscheuer N."/>
            <person name="Luecker S."/>
            <person name="Lage O.M."/>
            <person name="Pohl T."/>
            <person name="Merkel B.J."/>
            <person name="Hornburger P."/>
            <person name="Mueller R.-W."/>
            <person name="Bruemmer F."/>
            <person name="Labrenz M."/>
            <person name="Spormann A.M."/>
            <person name="Op den Camp H."/>
            <person name="Overmann J."/>
            <person name="Amann R."/>
            <person name="Jetten M.S.M."/>
            <person name="Mascher T."/>
            <person name="Medema M.H."/>
            <person name="Devos D.P."/>
            <person name="Kaster A.-K."/>
            <person name="Ovreas L."/>
            <person name="Rohde M."/>
            <person name="Galperin M.Y."/>
            <person name="Jogler C."/>
        </authorList>
    </citation>
    <scope>NUCLEOTIDE SEQUENCE [LARGE SCALE GENOMIC DNA]</scope>
    <source>
        <strain evidence="2 3">ElP</strain>
    </source>
</reference>
<dbReference type="Pfam" id="PF20256">
    <property type="entry name" value="MoCoBD_2"/>
    <property type="match status" value="1"/>
</dbReference>
<dbReference type="GO" id="GO:0004854">
    <property type="term" value="F:xanthine dehydrogenase activity"/>
    <property type="evidence" value="ECO:0007669"/>
    <property type="project" value="UniProtKB-EC"/>
</dbReference>
<evidence type="ECO:0000313" key="2">
    <source>
        <dbReference type="EMBL" id="QDV34645.1"/>
    </source>
</evidence>
<dbReference type="PANTHER" id="PTHR11908:SF153">
    <property type="entry name" value="DEHYDROGENASE"/>
    <property type="match status" value="1"/>
</dbReference>
<evidence type="ECO:0000313" key="3">
    <source>
        <dbReference type="Proteomes" id="UP000317835"/>
    </source>
</evidence>
<name>A0A518H1B1_9BACT</name>
<dbReference type="Pfam" id="PF02738">
    <property type="entry name" value="MoCoBD_1"/>
    <property type="match status" value="1"/>
</dbReference>
<dbReference type="InterPro" id="IPR036856">
    <property type="entry name" value="Ald_Oxase/Xan_DH_a/b_sf"/>
</dbReference>
<dbReference type="Pfam" id="PF01315">
    <property type="entry name" value="Ald_Xan_dh_C"/>
    <property type="match status" value="1"/>
</dbReference>
<dbReference type="OrthoDB" id="221297at2"/>
<dbReference type="SUPFAM" id="SSF54665">
    <property type="entry name" value="CO dehydrogenase molybdoprotein N-domain-like"/>
    <property type="match status" value="1"/>
</dbReference>
<protein>
    <submittedName>
        <fullName evidence="2">Xanthine dehydrogenase molybdenum-binding subunit</fullName>
        <ecNumber evidence="2">1.17.1.4</ecNumber>
    </submittedName>
</protein>
<dbReference type="GO" id="GO:0005506">
    <property type="term" value="F:iron ion binding"/>
    <property type="evidence" value="ECO:0007669"/>
    <property type="project" value="InterPro"/>
</dbReference>
<dbReference type="Gene3D" id="3.30.365.10">
    <property type="entry name" value="Aldehyde oxidase/xanthine dehydrogenase, molybdopterin binding domain"/>
    <property type="match status" value="4"/>
</dbReference>
<dbReference type="InterPro" id="IPR008274">
    <property type="entry name" value="AldOxase/xan_DH_MoCoBD1"/>
</dbReference>
<feature type="domain" description="Aldehyde oxidase/xanthine dehydrogenase a/b hammerhead" evidence="1">
    <location>
        <begin position="23"/>
        <end position="137"/>
    </location>
</feature>
<organism evidence="2 3">
    <name type="scientific">Tautonia plasticadhaerens</name>
    <dbReference type="NCBI Taxonomy" id="2527974"/>
    <lineage>
        <taxon>Bacteria</taxon>
        <taxon>Pseudomonadati</taxon>
        <taxon>Planctomycetota</taxon>
        <taxon>Planctomycetia</taxon>
        <taxon>Isosphaerales</taxon>
        <taxon>Isosphaeraceae</taxon>
        <taxon>Tautonia</taxon>
    </lineage>
</organism>
<dbReference type="PANTHER" id="PTHR11908">
    <property type="entry name" value="XANTHINE DEHYDROGENASE"/>
    <property type="match status" value="1"/>
</dbReference>
<proteinExistence type="predicted"/>
<dbReference type="SMART" id="SM01008">
    <property type="entry name" value="Ald_Xan_dh_C"/>
    <property type="match status" value="1"/>
</dbReference>
<dbReference type="KEGG" id="tpla:ElP_25370"/>
<dbReference type="RefSeq" id="WP_145269678.1">
    <property type="nucleotide sequence ID" value="NZ_CP036426.1"/>
</dbReference>
<sequence length="744" mass="80022">MKAPETAYVGRPISRVDGRAKVTGAAKYAAEYNVPGLAHGYVISGAIARGKIRAIDAGEALKLDGVIEVLTHENRMRLPWFDRNYYDEVAPAGSPFRPLYDNTIQYSGQPIALVVAETFELARYAASLVRVEYDAEPHETSLEQHLDRAREPNTNKTGYIPPKSRGHAERALASAAFKVDETYTLPVEHHNPMEMFGSTAVWDGGGKITVYDKTQGSQNVRDYLMKVFKLSEGEIRVLSPFVGGAFGSGLRPQYQVFLAVLAAKQLGRSVRVTLTRQQMFSFGHRPAVVQRVALGAAPDGTLEAIIHTGTAETSRHEDYVENMVLWSGLLYRCDNVMLDHKVTQLDLPTPIDMRAPGAATGVFALESAMDELAVSLGMDPAELRLKNYADVDGSSGKPFSSKELRACYAQAAERFGWSRRNPEVGSMREGDALIGWGMASGVWEAQQGSAAARAVLTADGTLTVSSATADIGTGTYTVMTQLAAEALGLPIDDVTFLLGDSALPTSPVEGGSWTAATIGTAVHDACLAVRRRVLELARSVDGSPLAAASIDDVTFADGQVRLAHDPYRGVPIVEAMRQGKVDVIEEQVQAKPDSSKQKPFARYTHSAIFVEVKVDKDLGMALVPRVVIAVAAGTILNPKTAGSQVLGGVVMGIGMALEEESVLDHRLGRFMNHDYAEYHVPVHADVGPIDVIFVEEHDEVASPIGVKGLGEIGIVGVAAAVANAVYHATGRRIRDLPITPDKLL</sequence>
<dbReference type="EC" id="1.17.1.4" evidence="2"/>
<keyword evidence="2" id="KW-0560">Oxidoreductase</keyword>
<evidence type="ECO:0000259" key="1">
    <source>
        <dbReference type="SMART" id="SM01008"/>
    </source>
</evidence>
<accession>A0A518H1B1</accession>